<dbReference type="EMBL" id="VXPY01000094">
    <property type="protein sequence ID" value="MYD91305.1"/>
    <property type="molecule type" value="Genomic_DNA"/>
</dbReference>
<protein>
    <recommendedName>
        <fullName evidence="3">Sulfur carrier protein FdhD</fullName>
    </recommendedName>
</protein>
<dbReference type="PANTHER" id="PTHR30592:SF1">
    <property type="entry name" value="SULFUR CARRIER PROTEIN FDHD"/>
    <property type="match status" value="1"/>
</dbReference>
<dbReference type="HAMAP" id="MF_00187">
    <property type="entry name" value="FdhD"/>
    <property type="match status" value="1"/>
</dbReference>
<reference evidence="5" key="1">
    <citation type="submission" date="2019-09" db="EMBL/GenBank/DDBJ databases">
        <title>Characterisation of the sponge microbiome using genome-centric metagenomics.</title>
        <authorList>
            <person name="Engelberts J.P."/>
            <person name="Robbins S.J."/>
            <person name="De Goeij J.M."/>
            <person name="Aranda M."/>
            <person name="Bell S.C."/>
            <person name="Webster N.S."/>
        </authorList>
    </citation>
    <scope>NUCLEOTIDE SEQUENCE</scope>
    <source>
        <strain evidence="5">SB0662_bin_9</strain>
    </source>
</reference>
<comment type="similarity">
    <text evidence="3">Belongs to the FdhD family.</text>
</comment>
<dbReference type="PIRSF" id="PIRSF015626">
    <property type="entry name" value="FdhD"/>
    <property type="match status" value="1"/>
</dbReference>
<dbReference type="GO" id="GO:0005737">
    <property type="term" value="C:cytoplasm"/>
    <property type="evidence" value="ECO:0007669"/>
    <property type="project" value="UniProtKB-SubCell"/>
</dbReference>
<dbReference type="InterPro" id="IPR003786">
    <property type="entry name" value="FdhD"/>
</dbReference>
<keyword evidence="2 3" id="KW-0501">Molybdenum cofactor biosynthesis</keyword>
<evidence type="ECO:0000256" key="1">
    <source>
        <dbReference type="ARBA" id="ARBA00022490"/>
    </source>
</evidence>
<dbReference type="NCBIfam" id="TIGR00129">
    <property type="entry name" value="fdhD_narQ"/>
    <property type="match status" value="1"/>
</dbReference>
<sequence>MPSTSRVGSRVKARVQTHKGTTVRWKQDTLVAEEPMEIRLLAREEQQTVAVTMRTPGNDFELALGFLHGEGVLSGLDEVSHVSYCLDADVEEDQRYNIVSVNLAGRHLPELDRLERSFFTTSACGVCGKASLDALEIQGCEAFPKLQPNLDPAVVKRLPGILAEAQGLFQKTGGLHAAGLFDTEGTLLAVREDVGRHNAVDKIAGWMLKARLPALENRVLLVSGRASFEIMQKALAAGIPTVCAISAPSHLAVDVARRFGMTLIGFLRDDRFNVYAGPERLLEVRNRYATPPDNVSPARWQDTPANVVSLPKTTTDDPAI</sequence>
<dbReference type="NCBIfam" id="NF001943">
    <property type="entry name" value="PRK00724.1-2"/>
    <property type="match status" value="1"/>
</dbReference>
<dbReference type="AlphaFoldDB" id="A0A6B1DWY4"/>
<feature type="binding site" evidence="3">
    <location>
        <begin position="266"/>
        <end position="271"/>
    </location>
    <ligand>
        <name>Mo-bis(molybdopterin guanine dinucleotide)</name>
        <dbReference type="ChEBI" id="CHEBI:60539"/>
    </ligand>
</feature>
<dbReference type="Gene3D" id="3.40.140.10">
    <property type="entry name" value="Cytidine Deaminase, domain 2"/>
    <property type="match status" value="1"/>
</dbReference>
<dbReference type="Pfam" id="PF02634">
    <property type="entry name" value="FdhD-NarQ"/>
    <property type="match status" value="1"/>
</dbReference>
<evidence type="ECO:0000256" key="4">
    <source>
        <dbReference type="SAM" id="MobiDB-lite"/>
    </source>
</evidence>
<dbReference type="PANTHER" id="PTHR30592">
    <property type="entry name" value="FORMATE DEHYDROGENASE"/>
    <property type="match status" value="1"/>
</dbReference>
<keyword evidence="1 3" id="KW-0963">Cytoplasm</keyword>
<comment type="subcellular location">
    <subcellularLocation>
        <location evidence="3">Cytoplasm</location>
    </subcellularLocation>
</comment>
<accession>A0A6B1DWY4</accession>
<keyword evidence="5" id="KW-0808">Transferase</keyword>
<dbReference type="GO" id="GO:0016783">
    <property type="term" value="F:sulfurtransferase activity"/>
    <property type="evidence" value="ECO:0007669"/>
    <property type="project" value="InterPro"/>
</dbReference>
<dbReference type="GO" id="GO:0097163">
    <property type="term" value="F:sulfur carrier activity"/>
    <property type="evidence" value="ECO:0007669"/>
    <property type="project" value="UniProtKB-UniRule"/>
</dbReference>
<dbReference type="SUPFAM" id="SSF53927">
    <property type="entry name" value="Cytidine deaminase-like"/>
    <property type="match status" value="1"/>
</dbReference>
<proteinExistence type="inferred from homology"/>
<evidence type="ECO:0000256" key="3">
    <source>
        <dbReference type="HAMAP-Rule" id="MF_00187"/>
    </source>
</evidence>
<dbReference type="Gene3D" id="3.10.20.10">
    <property type="match status" value="1"/>
</dbReference>
<evidence type="ECO:0000313" key="5">
    <source>
        <dbReference type="EMBL" id="MYD91305.1"/>
    </source>
</evidence>
<organism evidence="5">
    <name type="scientific">Caldilineaceae bacterium SB0662_bin_9</name>
    <dbReference type="NCBI Taxonomy" id="2605258"/>
    <lineage>
        <taxon>Bacteria</taxon>
        <taxon>Bacillati</taxon>
        <taxon>Chloroflexota</taxon>
        <taxon>Caldilineae</taxon>
        <taxon>Caldilineales</taxon>
        <taxon>Caldilineaceae</taxon>
    </lineage>
</organism>
<gene>
    <name evidence="3 5" type="primary">fdhD</name>
    <name evidence="5" type="ORF">F4Y08_13370</name>
</gene>
<name>A0A6B1DWY4_9CHLR</name>
<comment type="caution">
    <text evidence="5">The sequence shown here is derived from an EMBL/GenBank/DDBJ whole genome shotgun (WGS) entry which is preliminary data.</text>
</comment>
<dbReference type="InterPro" id="IPR016193">
    <property type="entry name" value="Cytidine_deaminase-like"/>
</dbReference>
<feature type="active site" description="Cysteine persulfide intermediate" evidence="3">
    <location>
        <position position="124"/>
    </location>
</feature>
<feature type="region of interest" description="Disordered" evidence="4">
    <location>
        <begin position="292"/>
        <end position="320"/>
    </location>
</feature>
<dbReference type="GO" id="GO:0006777">
    <property type="term" value="P:Mo-molybdopterin cofactor biosynthetic process"/>
    <property type="evidence" value="ECO:0007669"/>
    <property type="project" value="UniProtKB-UniRule"/>
</dbReference>
<comment type="function">
    <text evidence="3">Required for formate dehydrogenase (FDH) activity. Acts as a sulfur carrier protein that transfers sulfur from IscS to the molybdenum cofactor prior to its insertion into FDH.</text>
</comment>
<evidence type="ECO:0000256" key="2">
    <source>
        <dbReference type="ARBA" id="ARBA00023150"/>
    </source>
</evidence>